<evidence type="ECO:0000313" key="8">
    <source>
        <dbReference type="Proteomes" id="UP001230156"/>
    </source>
</evidence>
<dbReference type="Proteomes" id="UP001230156">
    <property type="component" value="Unassembled WGS sequence"/>
</dbReference>
<dbReference type="SUPFAM" id="SSF46785">
    <property type="entry name" value="Winged helix' DNA-binding domain"/>
    <property type="match status" value="1"/>
</dbReference>
<dbReference type="PROSITE" id="PS50995">
    <property type="entry name" value="HTH_MARR_2"/>
    <property type="match status" value="1"/>
</dbReference>
<evidence type="ECO:0000256" key="5">
    <source>
        <dbReference type="ARBA" id="ARBA00023163"/>
    </source>
</evidence>
<dbReference type="InterPro" id="IPR036388">
    <property type="entry name" value="WH-like_DNA-bd_sf"/>
</dbReference>
<dbReference type="InterPro" id="IPR000835">
    <property type="entry name" value="HTH_MarR-typ"/>
</dbReference>
<keyword evidence="3" id="KW-0805">Transcription regulation</keyword>
<sequence length="143" mass="15873">MPVPLDKHICFSLYATSMAVTRVYKPMLDAMGITYPQYLVLTVLNEADGLTIGAIASRLFLESSTITPPVKRMEQAGLVTRQRNDEDERQVQVHLTAAGRKLLERSNCLGETLLARSGMTVEQIGALNRKIQALRDTLAAEER</sequence>
<evidence type="ECO:0000256" key="1">
    <source>
        <dbReference type="ARBA" id="ARBA00004496"/>
    </source>
</evidence>
<dbReference type="InterPro" id="IPR036390">
    <property type="entry name" value="WH_DNA-bd_sf"/>
</dbReference>
<reference evidence="8" key="1">
    <citation type="submission" date="2023-08" db="EMBL/GenBank/DDBJ databases">
        <title>Rhodospirillaceae gen. nov., a novel taxon isolated from the Yangtze River Yuezi River estuary sludge.</title>
        <authorList>
            <person name="Ruan L."/>
        </authorList>
    </citation>
    <scope>NUCLEOTIDE SEQUENCE [LARGE SCALE GENOMIC DNA]</scope>
    <source>
        <strain evidence="8">R-7</strain>
    </source>
</reference>
<protein>
    <submittedName>
        <fullName evidence="7">MarR family transcriptional regulator</fullName>
    </submittedName>
</protein>
<keyword evidence="5" id="KW-0804">Transcription</keyword>
<dbReference type="EMBL" id="JAUYVI010000005">
    <property type="protein sequence ID" value="MDQ7249590.1"/>
    <property type="molecule type" value="Genomic_DNA"/>
</dbReference>
<evidence type="ECO:0000313" key="7">
    <source>
        <dbReference type="EMBL" id="MDQ7249590.1"/>
    </source>
</evidence>
<proteinExistence type="predicted"/>
<name>A0ABU0YPD9_9PROT</name>
<keyword evidence="8" id="KW-1185">Reference proteome</keyword>
<evidence type="ECO:0000256" key="3">
    <source>
        <dbReference type="ARBA" id="ARBA00023015"/>
    </source>
</evidence>
<evidence type="ECO:0000259" key="6">
    <source>
        <dbReference type="PROSITE" id="PS50995"/>
    </source>
</evidence>
<dbReference type="RefSeq" id="WP_379957715.1">
    <property type="nucleotide sequence ID" value="NZ_JAUYVI010000005.1"/>
</dbReference>
<accession>A0ABU0YPD9</accession>
<organism evidence="7 8">
    <name type="scientific">Dongia sedimenti</name>
    <dbReference type="NCBI Taxonomy" id="3064282"/>
    <lineage>
        <taxon>Bacteria</taxon>
        <taxon>Pseudomonadati</taxon>
        <taxon>Pseudomonadota</taxon>
        <taxon>Alphaproteobacteria</taxon>
        <taxon>Rhodospirillales</taxon>
        <taxon>Dongiaceae</taxon>
        <taxon>Dongia</taxon>
    </lineage>
</organism>
<evidence type="ECO:0000256" key="4">
    <source>
        <dbReference type="ARBA" id="ARBA00023125"/>
    </source>
</evidence>
<evidence type="ECO:0000256" key="2">
    <source>
        <dbReference type="ARBA" id="ARBA00022490"/>
    </source>
</evidence>
<keyword evidence="4" id="KW-0238">DNA-binding</keyword>
<dbReference type="PANTHER" id="PTHR33164:SF5">
    <property type="entry name" value="ORGANIC HYDROPEROXIDE RESISTANCE TRANSCRIPTIONAL REGULATOR"/>
    <property type="match status" value="1"/>
</dbReference>
<dbReference type="InterPro" id="IPR055166">
    <property type="entry name" value="Transc_reg_Sar_Rot_HTH"/>
</dbReference>
<keyword evidence="2" id="KW-0963">Cytoplasm</keyword>
<dbReference type="Pfam" id="PF22381">
    <property type="entry name" value="Staph_reg_Sar_Rot"/>
    <property type="match status" value="1"/>
</dbReference>
<comment type="subcellular location">
    <subcellularLocation>
        <location evidence="1">Cytoplasm</location>
    </subcellularLocation>
</comment>
<gene>
    <name evidence="7" type="ORF">Q8A70_18015</name>
</gene>
<dbReference type="Gene3D" id="1.10.10.10">
    <property type="entry name" value="Winged helix-like DNA-binding domain superfamily/Winged helix DNA-binding domain"/>
    <property type="match status" value="1"/>
</dbReference>
<comment type="caution">
    <text evidence="7">The sequence shown here is derived from an EMBL/GenBank/DDBJ whole genome shotgun (WGS) entry which is preliminary data.</text>
</comment>
<dbReference type="SMART" id="SM00347">
    <property type="entry name" value="HTH_MARR"/>
    <property type="match status" value="1"/>
</dbReference>
<dbReference type="PANTHER" id="PTHR33164">
    <property type="entry name" value="TRANSCRIPTIONAL REGULATOR, MARR FAMILY"/>
    <property type="match status" value="1"/>
</dbReference>
<dbReference type="InterPro" id="IPR039422">
    <property type="entry name" value="MarR/SlyA-like"/>
</dbReference>
<feature type="domain" description="HTH marR-type" evidence="6">
    <location>
        <begin position="6"/>
        <end position="136"/>
    </location>
</feature>